<feature type="binding site" evidence="3">
    <location>
        <position position="332"/>
    </location>
    <ligand>
        <name>substrate</name>
    </ligand>
</feature>
<feature type="region of interest" description="Disordered" evidence="4">
    <location>
        <begin position="133"/>
        <end position="154"/>
    </location>
</feature>
<dbReference type="Gene3D" id="1.20.200.10">
    <property type="entry name" value="Fumarase/aspartase (Central domain)"/>
    <property type="match status" value="1"/>
</dbReference>
<dbReference type="EC" id="4.2.1.2" evidence="3"/>
<feature type="binding site" evidence="3">
    <location>
        <position position="200"/>
    </location>
    <ligand>
        <name>substrate</name>
    </ligand>
</feature>
<dbReference type="Pfam" id="PF10415">
    <property type="entry name" value="FumaraseC_C"/>
    <property type="match status" value="1"/>
</dbReference>
<feature type="active site" description="Proton donor/acceptor" evidence="3">
    <location>
        <position position="201"/>
    </location>
</feature>
<dbReference type="Gene3D" id="1.10.40.30">
    <property type="entry name" value="Fumarase/aspartase (C-terminal domain)"/>
    <property type="match status" value="1"/>
</dbReference>
<evidence type="ECO:0000313" key="7">
    <source>
        <dbReference type="EMBL" id="GMG86212.1"/>
    </source>
</evidence>
<dbReference type="PANTHER" id="PTHR11444:SF1">
    <property type="entry name" value="FUMARATE HYDRATASE, MITOCHONDRIAL"/>
    <property type="match status" value="1"/>
</dbReference>
<comment type="subcellular location">
    <subcellularLocation>
        <location evidence="3">Cytoplasm</location>
    </subcellularLocation>
</comment>
<feature type="compositionally biased region" description="Basic and acidic residues" evidence="4">
    <location>
        <begin position="136"/>
        <end position="148"/>
    </location>
</feature>
<keyword evidence="3" id="KW-0816">Tricarboxylic acid cycle</keyword>
<keyword evidence="2 3" id="KW-0456">Lyase</keyword>
<proteinExistence type="inferred from homology"/>
<feature type="binding site" evidence="3">
    <location>
        <begin position="152"/>
        <end position="154"/>
    </location>
    <ligand>
        <name>substrate</name>
    </ligand>
</feature>
<evidence type="ECO:0000256" key="3">
    <source>
        <dbReference type="HAMAP-Rule" id="MF_00743"/>
    </source>
</evidence>
<feature type="binding site" evidence="3">
    <location>
        <begin position="337"/>
        <end position="339"/>
    </location>
    <ligand>
        <name>substrate</name>
    </ligand>
</feature>
<sequence length="475" mass="50673">MAMRKAVRETMRKERDSLGTVQVPADCLWGAQTERSRRNFRIGLDTGIGRMPLALIHAYAIEKSAAARANCALGVLAPEKCALIERVCDEILAGEHDDQFPLAVWQTGSGTQTNMNLNEVIANRACQLEGGSLVDGGERPLHPNDDVNRSQSSNDSFPTAMHIAAYRMLSGRLVPALENLSHALAARAEVFADTVKIGRTHMMDATPLTLGQEFSGYARQVQMGLEALRNSFTHLAELPIGGTAVGTGINAPAGFAARAVEYIAADTGLPFVEAQNRFAGLAAHDALVEAHAALKQLAVALMKVAGDIRLLASGPRCSIGEIRLPANEPGSSIMPGKVNPTQCEAMTMVCARVIGNDAGMAVAGMSGQLELNVFKPMMIATLLESAELLADAAGSFEQHCVSGIEADSERIRAHLDNSLMLVTALNPHIGYDRAAHIAKLAHEQGITLREAAVASGEVSAEDFDRWVQPQDMLGR</sequence>
<organism evidence="7 8">
    <name type="scientific">Biformimicrobium ophioploci</name>
    <dbReference type="NCBI Taxonomy" id="3036711"/>
    <lineage>
        <taxon>Bacteria</taxon>
        <taxon>Pseudomonadati</taxon>
        <taxon>Pseudomonadota</taxon>
        <taxon>Gammaproteobacteria</taxon>
        <taxon>Cellvibrionales</taxon>
        <taxon>Microbulbiferaceae</taxon>
        <taxon>Biformimicrobium</taxon>
    </lineage>
</organism>
<evidence type="ECO:0000259" key="6">
    <source>
        <dbReference type="Pfam" id="PF10415"/>
    </source>
</evidence>
<dbReference type="InterPro" id="IPR008948">
    <property type="entry name" value="L-Aspartase-like"/>
</dbReference>
<dbReference type="EMBL" id="BSYJ01000001">
    <property type="protein sequence ID" value="GMG86212.1"/>
    <property type="molecule type" value="Genomic_DNA"/>
</dbReference>
<dbReference type="PROSITE" id="PS00163">
    <property type="entry name" value="FUMARATE_LYASES"/>
    <property type="match status" value="1"/>
</dbReference>
<evidence type="ECO:0000256" key="1">
    <source>
        <dbReference type="ARBA" id="ARBA00009084"/>
    </source>
</evidence>
<dbReference type="InterPro" id="IPR024083">
    <property type="entry name" value="Fumarase/histidase_N"/>
</dbReference>
<comment type="similarity">
    <text evidence="1 3">Belongs to the class-II fumarase/aspartase family. Fumarase subfamily.</text>
</comment>
<dbReference type="InterPro" id="IPR000362">
    <property type="entry name" value="Fumarate_lyase_fam"/>
</dbReference>
<dbReference type="PANTHER" id="PTHR11444">
    <property type="entry name" value="ASPARTATEAMMONIA/ARGININOSUCCINATE/ADENYLOSUCCINATE LYASE"/>
    <property type="match status" value="1"/>
</dbReference>
<evidence type="ECO:0000256" key="2">
    <source>
        <dbReference type="ARBA" id="ARBA00023239"/>
    </source>
</evidence>
<comment type="pathway">
    <text evidence="3">Carbohydrate metabolism; tricarboxylic acid cycle; (S)-malate from fumarate: step 1/1.</text>
</comment>
<reference evidence="7 8" key="1">
    <citation type="submission" date="2023-04" db="EMBL/GenBank/DDBJ databases">
        <title>Marinobulbifer ophiurae gen. nov., sp. Nov., isolate from tissue of brittle star Ophioplocus japonicus.</title>
        <authorList>
            <person name="Kawano K."/>
            <person name="Sawayama S."/>
            <person name="Nakagawa S."/>
        </authorList>
    </citation>
    <scope>NUCLEOTIDE SEQUENCE [LARGE SCALE GENOMIC DNA]</scope>
    <source>
        <strain evidence="7 8">NKW57</strain>
    </source>
</reference>
<dbReference type="NCBIfam" id="TIGR00979">
    <property type="entry name" value="fumC_II"/>
    <property type="match status" value="1"/>
</dbReference>
<gene>
    <name evidence="3 7" type="primary">fumC</name>
    <name evidence="7" type="ORF">MNKW57_05330</name>
</gene>
<feature type="domain" description="Fumarate lyase N-terminal" evidence="5">
    <location>
        <begin position="19"/>
        <end position="355"/>
    </location>
</feature>
<feature type="binding site" evidence="3">
    <location>
        <begin position="109"/>
        <end position="111"/>
    </location>
    <ligand>
        <name>substrate</name>
    </ligand>
</feature>
<comment type="function">
    <text evidence="3">Involved in the TCA cycle. Catalyzes the stereospecific interconversion of fumarate to L-malate.</text>
</comment>
<evidence type="ECO:0000313" key="8">
    <source>
        <dbReference type="Proteomes" id="UP001224392"/>
    </source>
</evidence>
<comment type="catalytic activity">
    <reaction evidence="3">
        <text>(S)-malate = fumarate + H2O</text>
        <dbReference type="Rhea" id="RHEA:12460"/>
        <dbReference type="ChEBI" id="CHEBI:15377"/>
        <dbReference type="ChEBI" id="CHEBI:15589"/>
        <dbReference type="ChEBI" id="CHEBI:29806"/>
        <dbReference type="EC" id="4.2.1.2"/>
    </reaction>
</comment>
<dbReference type="Gene3D" id="1.10.275.10">
    <property type="entry name" value="Fumarase/aspartase (N-terminal domain)"/>
    <property type="match status" value="1"/>
</dbReference>
<dbReference type="Pfam" id="PF00206">
    <property type="entry name" value="Lyase_1"/>
    <property type="match status" value="1"/>
</dbReference>
<comment type="subunit">
    <text evidence="3">Homotetramer.</text>
</comment>
<dbReference type="InterPro" id="IPR005677">
    <property type="entry name" value="Fum_hydII"/>
</dbReference>
<dbReference type="InterPro" id="IPR018951">
    <property type="entry name" value="Fumarase_C_C"/>
</dbReference>
<dbReference type="Proteomes" id="UP001224392">
    <property type="component" value="Unassembled WGS sequence"/>
</dbReference>
<feature type="binding site" description="in site B" evidence="3">
    <location>
        <begin position="142"/>
        <end position="145"/>
    </location>
    <ligand>
        <name>substrate</name>
    </ligand>
</feature>
<accession>A0ABQ6LW01</accession>
<comment type="caution">
    <text evidence="7">The sequence shown here is derived from an EMBL/GenBank/DDBJ whole genome shotgun (WGS) entry which is preliminary data.</text>
</comment>
<dbReference type="RefSeq" id="WP_285762715.1">
    <property type="nucleotide sequence ID" value="NZ_BSYJ01000001.1"/>
</dbReference>
<feature type="active site" evidence="3">
    <location>
        <position position="331"/>
    </location>
</feature>
<evidence type="ECO:0000259" key="5">
    <source>
        <dbReference type="Pfam" id="PF00206"/>
    </source>
</evidence>
<name>A0ABQ6LW01_9GAMM</name>
<feature type="domain" description="Fumarase C C-terminal" evidence="6">
    <location>
        <begin position="421"/>
        <end position="473"/>
    </location>
</feature>
<keyword evidence="3" id="KW-0963">Cytoplasm</keyword>
<feature type="site" description="Important for catalytic activity" evidence="3">
    <location>
        <position position="344"/>
    </location>
</feature>
<dbReference type="SUPFAM" id="SSF48557">
    <property type="entry name" value="L-aspartase-like"/>
    <property type="match status" value="1"/>
</dbReference>
<dbReference type="CDD" id="cd01362">
    <property type="entry name" value="Fumarase_classII"/>
    <property type="match status" value="1"/>
</dbReference>
<dbReference type="PRINTS" id="PR00149">
    <property type="entry name" value="FUMRATELYASE"/>
</dbReference>
<dbReference type="InterPro" id="IPR022761">
    <property type="entry name" value="Fumarate_lyase_N"/>
</dbReference>
<comment type="miscellaneous">
    <text evidence="3">There are 2 substrate-binding sites: the catalytic A site, and the non-catalytic B site that may play a role in the transfer of substrate or product between the active site and the solvent. Alternatively, the B site may bind allosteric effectors.</text>
</comment>
<dbReference type="InterPro" id="IPR020557">
    <property type="entry name" value="Fumarate_lyase_CS"/>
</dbReference>
<protein>
    <recommendedName>
        <fullName evidence="3">Fumarate hydratase class II</fullName>
        <shortName evidence="3">Fumarase C</shortName>
        <ecNumber evidence="3">4.2.1.2</ecNumber>
    </recommendedName>
    <alternativeName>
        <fullName evidence="3">Aerobic fumarase</fullName>
    </alternativeName>
    <alternativeName>
        <fullName evidence="3">Iron-independent fumarase</fullName>
    </alternativeName>
</protein>
<dbReference type="HAMAP" id="MF_00743">
    <property type="entry name" value="FumaraseC"/>
    <property type="match status" value="1"/>
</dbReference>
<evidence type="ECO:0000256" key="4">
    <source>
        <dbReference type="SAM" id="MobiDB-lite"/>
    </source>
</evidence>
<keyword evidence="8" id="KW-1185">Reference proteome</keyword>